<evidence type="ECO:0000313" key="1">
    <source>
        <dbReference type="EMBL" id="RPA83509.1"/>
    </source>
</evidence>
<accession>A0A3N4IBQ0</accession>
<keyword evidence="2" id="KW-1185">Reference proteome</keyword>
<reference evidence="1 2" key="1">
    <citation type="journal article" date="2018" name="Nat. Ecol. Evol.">
        <title>Pezizomycetes genomes reveal the molecular basis of ectomycorrhizal truffle lifestyle.</title>
        <authorList>
            <person name="Murat C."/>
            <person name="Payen T."/>
            <person name="Noel B."/>
            <person name="Kuo A."/>
            <person name="Morin E."/>
            <person name="Chen J."/>
            <person name="Kohler A."/>
            <person name="Krizsan K."/>
            <person name="Balestrini R."/>
            <person name="Da Silva C."/>
            <person name="Montanini B."/>
            <person name="Hainaut M."/>
            <person name="Levati E."/>
            <person name="Barry K.W."/>
            <person name="Belfiori B."/>
            <person name="Cichocki N."/>
            <person name="Clum A."/>
            <person name="Dockter R.B."/>
            <person name="Fauchery L."/>
            <person name="Guy J."/>
            <person name="Iotti M."/>
            <person name="Le Tacon F."/>
            <person name="Lindquist E.A."/>
            <person name="Lipzen A."/>
            <person name="Malagnac F."/>
            <person name="Mello A."/>
            <person name="Molinier V."/>
            <person name="Miyauchi S."/>
            <person name="Poulain J."/>
            <person name="Riccioni C."/>
            <person name="Rubini A."/>
            <person name="Sitrit Y."/>
            <person name="Splivallo R."/>
            <person name="Traeger S."/>
            <person name="Wang M."/>
            <person name="Zifcakova L."/>
            <person name="Wipf D."/>
            <person name="Zambonelli A."/>
            <person name="Paolocci F."/>
            <person name="Nowrousian M."/>
            <person name="Ottonello S."/>
            <person name="Baldrian P."/>
            <person name="Spatafora J.W."/>
            <person name="Henrissat B."/>
            <person name="Nagy L.G."/>
            <person name="Aury J.M."/>
            <person name="Wincker P."/>
            <person name="Grigoriev I.V."/>
            <person name="Bonfante P."/>
            <person name="Martin F.M."/>
        </authorList>
    </citation>
    <scope>NUCLEOTIDE SEQUENCE [LARGE SCALE GENOMIC DNA]</scope>
    <source>
        <strain evidence="1 2">RN42</strain>
    </source>
</reference>
<gene>
    <name evidence="1" type="ORF">BJ508DRAFT_304695</name>
</gene>
<dbReference type="AlphaFoldDB" id="A0A3N4IBQ0"/>
<evidence type="ECO:0000313" key="2">
    <source>
        <dbReference type="Proteomes" id="UP000275078"/>
    </source>
</evidence>
<dbReference type="EMBL" id="ML119664">
    <property type="protein sequence ID" value="RPA83509.1"/>
    <property type="molecule type" value="Genomic_DNA"/>
</dbReference>
<sequence>MPSPLIHAKPGVRLVEAHVPKGQQRFDTGEFAFALFNQDGVHGFEFLIKESYAAAERTSIRILHDMERQCSGNFRNFRNDLLNHAQGFVFASRLGILGEDRSHHTKGSSQVPPRVKLRQHYTQHGCVPIPVRHPIGPTRWPTIRQSLFSSVPFIFDGEMFSWARLCATGPLDGTNTRGCVTIAGLYYIGYVLDRMSPRYCIQWFYLKSNTAAPLSTWHAGTAFQPVAYLRPLASSEADIAISGTDKTTPMLLGVDPASDPFEEHSIGSLVHGNQLLFLSARYLQCRFDQSIPTNLPTPYGFNFYITDFHHEKVSTISRSVLLVYTR</sequence>
<name>A0A3N4IBQ0_ASCIM</name>
<dbReference type="Proteomes" id="UP000275078">
    <property type="component" value="Unassembled WGS sequence"/>
</dbReference>
<protein>
    <submittedName>
        <fullName evidence="1">Uncharacterized protein</fullName>
    </submittedName>
</protein>
<proteinExistence type="predicted"/>
<organism evidence="1 2">
    <name type="scientific">Ascobolus immersus RN42</name>
    <dbReference type="NCBI Taxonomy" id="1160509"/>
    <lineage>
        <taxon>Eukaryota</taxon>
        <taxon>Fungi</taxon>
        <taxon>Dikarya</taxon>
        <taxon>Ascomycota</taxon>
        <taxon>Pezizomycotina</taxon>
        <taxon>Pezizomycetes</taxon>
        <taxon>Pezizales</taxon>
        <taxon>Ascobolaceae</taxon>
        <taxon>Ascobolus</taxon>
    </lineage>
</organism>